<evidence type="ECO:0000313" key="2">
    <source>
        <dbReference type="Proteomes" id="UP001429100"/>
    </source>
</evidence>
<accession>A0ABX5BE78</accession>
<name>A0ABX5BE78_CRYHO</name>
<protein>
    <recommendedName>
        <fullName evidence="3">Secreted protein</fullName>
    </recommendedName>
</protein>
<reference evidence="1 2" key="1">
    <citation type="submission" date="2014-11" db="EMBL/GenBank/DDBJ databases">
        <title>Comparative genomic analysis of Cryptosporidium hominis reveals occurrence of genetic recombination in virulent subtypes.</title>
        <authorList>
            <person name="Guo Y."/>
            <person name="Tang K."/>
            <person name="Frace M."/>
            <person name="Li N."/>
            <person name="Roellig D.M."/>
            <person name="Sammons S."/>
            <person name="Knipe K."/>
            <person name="Rowe L."/>
            <person name="Feng Y."/>
            <person name="Xiao L."/>
        </authorList>
    </citation>
    <scope>NUCLEOTIDE SEQUENCE [LARGE SCALE GENOMIC DNA]</scope>
    <source>
        <strain evidence="1">30976</strain>
    </source>
</reference>
<dbReference type="EMBL" id="JTAI01000006">
    <property type="protein sequence ID" value="PPS95718.1"/>
    <property type="molecule type" value="Genomic_DNA"/>
</dbReference>
<comment type="caution">
    <text evidence="1">The sequence shown here is derived from an EMBL/GenBank/DDBJ whole genome shotgun (WGS) entry which is preliminary data.</text>
</comment>
<keyword evidence="2" id="KW-1185">Reference proteome</keyword>
<dbReference type="Proteomes" id="UP001429100">
    <property type="component" value="Unassembled WGS sequence"/>
</dbReference>
<organism evidence="1 2">
    <name type="scientific">Cryptosporidium hominis</name>
    <dbReference type="NCBI Taxonomy" id="237895"/>
    <lineage>
        <taxon>Eukaryota</taxon>
        <taxon>Sar</taxon>
        <taxon>Alveolata</taxon>
        <taxon>Apicomplexa</taxon>
        <taxon>Conoidasida</taxon>
        <taxon>Coccidia</taxon>
        <taxon>Eucoccidiorida</taxon>
        <taxon>Eimeriorina</taxon>
        <taxon>Cryptosporidiidae</taxon>
        <taxon>Cryptosporidium</taxon>
    </lineage>
</organism>
<sequence length="312" mass="33580">MVNIKVSSSAIALVAVIMNPLFSLAFKSSNRLEMRIESSGAVSNEKFVIPSLPSDLDPTTFLLIDSTGKKFSPYTGKHDDASTTSSAYSAPFELDVSGVPIEPNTRRMVDPVSLMLFDNSTGVMYDPNTNSILEGSIAGIRSESCVVSELNFTSTTGFTTDTSMNWPVSITSGELKDPNKQATISGSRSCGWKQGYSIDSSTGFRVDSITGLPTDPYSNCPFNPVTGNLVSRSTGKTIPNTYAGVYRSNETKTTEPSADTNFLLVDPKINAPCNSENSFEQGQIFDMSSKVYIPYTKCVGVKHTTTTTTTTT</sequence>
<evidence type="ECO:0008006" key="3">
    <source>
        <dbReference type="Google" id="ProtNLM"/>
    </source>
</evidence>
<gene>
    <name evidence="1" type="ORF">GY17_00002281</name>
</gene>
<feature type="non-terminal residue" evidence="1">
    <location>
        <position position="312"/>
    </location>
</feature>
<proteinExistence type="predicted"/>
<evidence type="ECO:0000313" key="1">
    <source>
        <dbReference type="EMBL" id="PPS95718.1"/>
    </source>
</evidence>
<reference evidence="1 2" key="2">
    <citation type="submission" date="2017-10" db="EMBL/GenBank/DDBJ databases">
        <title>Consistent, comparative and evidence-based genome annotation and re-annotation for the closely-related species, Cryptosporidium parvum, C. hominis and C. tyzzeri.</title>
        <authorList>
            <person name="Baptista R.P."/>
            <person name="Li Y."/>
            <person name="Sateriale A."/>
            <person name="Striepen B."/>
            <person name="Kissinger J.C."/>
        </authorList>
    </citation>
    <scope>NUCLEOTIDE SEQUENCE [LARGE SCALE GENOMIC DNA]</scope>
    <source>
        <strain evidence="1">30976</strain>
    </source>
</reference>